<organism evidence="1 2">
    <name type="scientific">Candidatus Magnetobacterium bavaricum</name>
    <dbReference type="NCBI Taxonomy" id="29290"/>
    <lineage>
        <taxon>Bacteria</taxon>
        <taxon>Pseudomonadati</taxon>
        <taxon>Nitrospirota</taxon>
        <taxon>Thermodesulfovibrionia</taxon>
        <taxon>Thermodesulfovibrionales</taxon>
        <taxon>Candidatus Magnetobacteriaceae</taxon>
        <taxon>Candidatus Magnetobacterium</taxon>
    </lineage>
</organism>
<dbReference type="AlphaFoldDB" id="A0A0F3GT11"/>
<sequence length="103" mass="11498">MWKLLEDEAIKNGANPSDFLTYIANFMLTIEKNKIDLSKIDLKKLSNLSPELLVIEETSGDILANNPNLRATVEELFGEELPDLAMVLKNNTTNAIDAASKYE</sequence>
<dbReference type="EMBL" id="LACI01001206">
    <property type="protein sequence ID" value="KJU84991.1"/>
    <property type="molecule type" value="Genomic_DNA"/>
</dbReference>
<proteinExistence type="predicted"/>
<gene>
    <name evidence="1" type="ORF">MBAV_002815</name>
</gene>
<accession>A0A0F3GT11</accession>
<dbReference type="Proteomes" id="UP000033423">
    <property type="component" value="Unassembled WGS sequence"/>
</dbReference>
<protein>
    <submittedName>
        <fullName evidence="1">Uncharacterized protein</fullName>
    </submittedName>
</protein>
<reference evidence="1 2" key="1">
    <citation type="submission" date="2015-02" db="EMBL/GenBank/DDBJ databases">
        <title>Single-cell genomics of uncultivated deep-branching MTB reveals a conserved set of magnetosome genes.</title>
        <authorList>
            <person name="Kolinko S."/>
            <person name="Richter M."/>
            <person name="Glockner F.O."/>
            <person name="Brachmann A."/>
            <person name="Schuler D."/>
        </authorList>
    </citation>
    <scope>NUCLEOTIDE SEQUENCE [LARGE SCALE GENOMIC DNA]</scope>
    <source>
        <strain evidence="1">TM-1</strain>
    </source>
</reference>
<keyword evidence="2" id="KW-1185">Reference proteome</keyword>
<comment type="caution">
    <text evidence="1">The sequence shown here is derived from an EMBL/GenBank/DDBJ whole genome shotgun (WGS) entry which is preliminary data.</text>
</comment>
<evidence type="ECO:0000313" key="2">
    <source>
        <dbReference type="Proteomes" id="UP000033423"/>
    </source>
</evidence>
<evidence type="ECO:0000313" key="1">
    <source>
        <dbReference type="EMBL" id="KJU84991.1"/>
    </source>
</evidence>
<feature type="non-terminal residue" evidence="1">
    <location>
        <position position="103"/>
    </location>
</feature>
<name>A0A0F3GT11_9BACT</name>